<dbReference type="Pfam" id="PF20936">
    <property type="entry name" value="GCIP_C"/>
    <property type="match status" value="1"/>
</dbReference>
<dbReference type="Pfam" id="PF13324">
    <property type="entry name" value="GCIP_N"/>
    <property type="match status" value="1"/>
</dbReference>
<keyword evidence="9" id="KW-1185">Reference proteome</keyword>
<dbReference type="OrthoDB" id="41588at2759"/>
<evidence type="ECO:0000256" key="2">
    <source>
        <dbReference type="ARBA" id="ARBA00004496"/>
    </source>
</evidence>
<dbReference type="Proteomes" id="UP000694845">
    <property type="component" value="Unplaced"/>
</dbReference>
<evidence type="ECO:0000256" key="3">
    <source>
        <dbReference type="ARBA" id="ARBA00008940"/>
    </source>
</evidence>
<name>A0A8B7YK57_ACAPL</name>
<keyword evidence="5" id="KW-0539">Nucleus</keyword>
<evidence type="ECO:0000259" key="8">
    <source>
        <dbReference type="Pfam" id="PF20936"/>
    </source>
</evidence>
<dbReference type="InterPro" id="IPR026907">
    <property type="entry name" value="GCIP-like"/>
</dbReference>
<dbReference type="PANTHER" id="PTHR15492:SF1">
    <property type="entry name" value="CYCLIN-D1-BINDING PROTEIN 1"/>
    <property type="match status" value="1"/>
</dbReference>
<evidence type="ECO:0000256" key="1">
    <source>
        <dbReference type="ARBA" id="ARBA00004123"/>
    </source>
</evidence>
<feature type="domain" description="Cyclin-D1-binding protein 1-like N-terminal" evidence="7">
    <location>
        <begin position="46"/>
        <end position="185"/>
    </location>
</feature>
<feature type="domain" description="Cyclin-D1-binding protein 1-like C-terminal" evidence="8">
    <location>
        <begin position="205"/>
        <end position="299"/>
    </location>
</feature>
<comment type="similarity">
    <text evidence="3">Belongs to the CCNDBP1 family.</text>
</comment>
<dbReference type="GO" id="GO:0005737">
    <property type="term" value="C:cytoplasm"/>
    <property type="evidence" value="ECO:0007669"/>
    <property type="project" value="UniProtKB-SubCell"/>
</dbReference>
<evidence type="ECO:0000313" key="9">
    <source>
        <dbReference type="Proteomes" id="UP000694845"/>
    </source>
</evidence>
<protein>
    <submittedName>
        <fullName evidence="10">Cyclin-D1-binding protein 1 homolog isoform X1</fullName>
    </submittedName>
</protein>
<keyword evidence="4" id="KW-0963">Cytoplasm</keyword>
<dbReference type="GeneID" id="110979999"/>
<keyword evidence="6" id="KW-0131">Cell cycle</keyword>
<dbReference type="Gene3D" id="1.20.1410.10">
    <property type="entry name" value="I/LWEQ domain"/>
    <property type="match status" value="1"/>
</dbReference>
<evidence type="ECO:0000259" key="7">
    <source>
        <dbReference type="Pfam" id="PF13324"/>
    </source>
</evidence>
<dbReference type="KEGG" id="aplc:110979999"/>
<dbReference type="PANTHER" id="PTHR15492">
    <property type="entry name" value="CYCLIN D1-BINDING PROTEIN 1"/>
    <property type="match status" value="1"/>
</dbReference>
<comment type="subcellular location">
    <subcellularLocation>
        <location evidence="2">Cytoplasm</location>
    </subcellularLocation>
    <subcellularLocation>
        <location evidence="1">Nucleus</location>
    </subcellularLocation>
</comment>
<proteinExistence type="inferred from homology"/>
<evidence type="ECO:0000313" key="10">
    <source>
        <dbReference type="RefSeq" id="XP_022091931.1"/>
    </source>
</evidence>
<dbReference type="AlphaFoldDB" id="A0A8B7YK57"/>
<dbReference type="RefSeq" id="XP_022091931.1">
    <property type="nucleotide sequence ID" value="XM_022236239.1"/>
</dbReference>
<reference evidence="10" key="1">
    <citation type="submission" date="2025-08" db="UniProtKB">
        <authorList>
            <consortium name="RefSeq"/>
        </authorList>
    </citation>
    <scope>IDENTIFICATION</scope>
</reference>
<dbReference type="InterPro" id="IPR049317">
    <property type="entry name" value="GCIP-like_N"/>
</dbReference>
<evidence type="ECO:0000256" key="6">
    <source>
        <dbReference type="ARBA" id="ARBA00023306"/>
    </source>
</evidence>
<evidence type="ECO:0000256" key="5">
    <source>
        <dbReference type="ARBA" id="ARBA00023242"/>
    </source>
</evidence>
<evidence type="ECO:0000256" key="4">
    <source>
        <dbReference type="ARBA" id="ARBA00022490"/>
    </source>
</evidence>
<gene>
    <name evidence="10" type="primary">LOC110979999</name>
</gene>
<dbReference type="Gene3D" id="1.20.1420.10">
    <property type="entry name" value="Talin, central domain"/>
    <property type="match status" value="1"/>
</dbReference>
<dbReference type="CTD" id="23582"/>
<dbReference type="GO" id="GO:0005634">
    <property type="term" value="C:nucleus"/>
    <property type="evidence" value="ECO:0007669"/>
    <property type="project" value="UniProtKB-SubCell"/>
</dbReference>
<organism evidence="9 10">
    <name type="scientific">Acanthaster planci</name>
    <name type="common">Crown-of-thorns starfish</name>
    <dbReference type="NCBI Taxonomy" id="133434"/>
    <lineage>
        <taxon>Eukaryota</taxon>
        <taxon>Metazoa</taxon>
        <taxon>Echinodermata</taxon>
        <taxon>Eleutherozoa</taxon>
        <taxon>Asterozoa</taxon>
        <taxon>Asteroidea</taxon>
        <taxon>Valvatacea</taxon>
        <taxon>Valvatida</taxon>
        <taxon>Acanthasteridae</taxon>
        <taxon>Acanthaster</taxon>
    </lineage>
</organism>
<accession>A0A8B7YK57</accession>
<dbReference type="InterPro" id="IPR049318">
    <property type="entry name" value="GCIP_C"/>
</dbReference>
<sequence>MASSQLDNIFDTFVENLDLVTSKLKEEDSPRPTAPDHSLEEFWKKLGAAFESLSAEATKLALWFSKPPLPKPEECQSLIASVEMSTIALVSVFYGLPKEHGLMLRRATRHTVMGAVEGIRNLAKRIKQDHYHSSDSQLHATGNVWERCDAFKTLPRNNKDALLSAVSNVRGLVNDAVDELKELQETGGGPEGWDDLGLIAGAPSGDTNMQEGWSEHDRMLLPPCSGLLKASASCVKKVSGAVQAHGQWKENWLVAQLDDLGEIAERISPAADDLVMCLYAPIRQQDVRQNANKLAEVLLSLLDQTKTSHVVKEADNSWLTFLSKAVDHNLEKITQLTAPASPHNDR</sequence>